<feature type="transmembrane region" description="Helical" evidence="2">
    <location>
        <begin position="70"/>
        <end position="93"/>
    </location>
</feature>
<evidence type="ECO:0000313" key="3">
    <source>
        <dbReference type="EMBL" id="CAG8633905.1"/>
    </source>
</evidence>
<name>A0A9N9GYA1_9GLOM</name>
<evidence type="ECO:0000256" key="1">
    <source>
        <dbReference type="SAM" id="MobiDB-lite"/>
    </source>
</evidence>
<gene>
    <name evidence="3" type="ORF">PBRASI_LOCUS9399</name>
</gene>
<feature type="transmembrane region" description="Helical" evidence="2">
    <location>
        <begin position="105"/>
        <end position="128"/>
    </location>
</feature>
<proteinExistence type="predicted"/>
<feature type="region of interest" description="Disordered" evidence="1">
    <location>
        <begin position="1"/>
        <end position="26"/>
    </location>
</feature>
<keyword evidence="2" id="KW-0812">Transmembrane</keyword>
<dbReference type="EMBL" id="CAJVPI010002030">
    <property type="protein sequence ID" value="CAG8633905.1"/>
    <property type="molecule type" value="Genomic_DNA"/>
</dbReference>
<dbReference type="OrthoDB" id="419711at2759"/>
<dbReference type="Proteomes" id="UP000789739">
    <property type="component" value="Unassembled WGS sequence"/>
</dbReference>
<feature type="transmembrane region" description="Helical" evidence="2">
    <location>
        <begin position="212"/>
        <end position="234"/>
    </location>
</feature>
<evidence type="ECO:0000313" key="4">
    <source>
        <dbReference type="Proteomes" id="UP000789739"/>
    </source>
</evidence>
<feature type="compositionally biased region" description="Low complexity" evidence="1">
    <location>
        <begin position="1"/>
        <end position="25"/>
    </location>
</feature>
<keyword evidence="2" id="KW-1133">Transmembrane helix</keyword>
<keyword evidence="4" id="KW-1185">Reference proteome</keyword>
<feature type="non-terminal residue" evidence="3">
    <location>
        <position position="269"/>
    </location>
</feature>
<dbReference type="GO" id="GO:0016020">
    <property type="term" value="C:membrane"/>
    <property type="evidence" value="ECO:0007669"/>
    <property type="project" value="TreeGrafter"/>
</dbReference>
<accession>A0A9N9GYA1</accession>
<protein>
    <submittedName>
        <fullName evidence="3">1856_t:CDS:1</fullName>
    </submittedName>
</protein>
<organism evidence="3 4">
    <name type="scientific">Paraglomus brasilianum</name>
    <dbReference type="NCBI Taxonomy" id="144538"/>
    <lineage>
        <taxon>Eukaryota</taxon>
        <taxon>Fungi</taxon>
        <taxon>Fungi incertae sedis</taxon>
        <taxon>Mucoromycota</taxon>
        <taxon>Glomeromycotina</taxon>
        <taxon>Glomeromycetes</taxon>
        <taxon>Paraglomerales</taxon>
        <taxon>Paraglomeraceae</taxon>
        <taxon>Paraglomus</taxon>
    </lineage>
</organism>
<feature type="transmembrane region" description="Helical" evidence="2">
    <location>
        <begin position="169"/>
        <end position="192"/>
    </location>
</feature>
<keyword evidence="2" id="KW-0472">Membrane</keyword>
<sequence length="269" mass="30607">ASEQYTLLTTPLSSDSSISLSSTNSAPCPADATMTQSSAKRSCATSVFHTDTYDPSLSFTSYFVSPKTLFVVRLVMAIYCTIVFTATIVQYIVDKNDKIFAYFTNLSYLGLTVYLLVSTGVPLVYWLFLADDLSSKTPAITWWRTVSMHAGDGVFMLVELWLNKQILYWTYLIITMSFLLMFMFESWVVHAVDHFWVYNFLSWDDGPTKAALWYLGLLVFFIIAFVFQMGMIYLRNYVGSRYEKSKKKSVAVDHIQMDKVANIPSENAV</sequence>
<reference evidence="3" key="1">
    <citation type="submission" date="2021-06" db="EMBL/GenBank/DDBJ databases">
        <authorList>
            <person name="Kallberg Y."/>
            <person name="Tangrot J."/>
            <person name="Rosling A."/>
        </authorList>
    </citation>
    <scope>NUCLEOTIDE SEQUENCE</scope>
    <source>
        <strain evidence="3">BR232B</strain>
    </source>
</reference>
<evidence type="ECO:0000256" key="2">
    <source>
        <dbReference type="SAM" id="Phobius"/>
    </source>
</evidence>
<dbReference type="AlphaFoldDB" id="A0A9N9GYA1"/>
<dbReference type="PANTHER" id="PTHR12242">
    <property type="entry name" value="OS02G0130600 PROTEIN-RELATED"/>
    <property type="match status" value="1"/>
</dbReference>
<comment type="caution">
    <text evidence="3">The sequence shown here is derived from an EMBL/GenBank/DDBJ whole genome shotgun (WGS) entry which is preliminary data.</text>
</comment>